<comment type="caution">
    <text evidence="2">The sequence shown here is derived from an EMBL/GenBank/DDBJ whole genome shotgun (WGS) entry which is preliminary data.</text>
</comment>
<proteinExistence type="predicted"/>
<name>A0ABD2XQY8_9HYME</name>
<reference evidence="2 3" key="1">
    <citation type="journal article" date="2024" name="bioRxiv">
        <title>A reference genome for Trichogramma kaykai: A tiny desert-dwelling parasitoid wasp with competing sex-ratio distorters.</title>
        <authorList>
            <person name="Culotta J."/>
            <person name="Lindsey A.R."/>
        </authorList>
    </citation>
    <scope>NUCLEOTIDE SEQUENCE [LARGE SCALE GENOMIC DNA]</scope>
    <source>
        <strain evidence="2 3">KSX58</strain>
    </source>
</reference>
<keyword evidence="3" id="KW-1185">Reference proteome</keyword>
<dbReference type="Proteomes" id="UP001627154">
    <property type="component" value="Unassembled WGS sequence"/>
</dbReference>
<evidence type="ECO:0000313" key="2">
    <source>
        <dbReference type="EMBL" id="KAL3407650.1"/>
    </source>
</evidence>
<feature type="region of interest" description="Disordered" evidence="1">
    <location>
        <begin position="59"/>
        <end position="91"/>
    </location>
</feature>
<dbReference type="EMBL" id="JBJJXI010000003">
    <property type="protein sequence ID" value="KAL3407650.1"/>
    <property type="molecule type" value="Genomic_DNA"/>
</dbReference>
<accession>A0ABD2XQY8</accession>
<organism evidence="2 3">
    <name type="scientific">Trichogramma kaykai</name>
    <dbReference type="NCBI Taxonomy" id="54128"/>
    <lineage>
        <taxon>Eukaryota</taxon>
        <taxon>Metazoa</taxon>
        <taxon>Ecdysozoa</taxon>
        <taxon>Arthropoda</taxon>
        <taxon>Hexapoda</taxon>
        <taxon>Insecta</taxon>
        <taxon>Pterygota</taxon>
        <taxon>Neoptera</taxon>
        <taxon>Endopterygota</taxon>
        <taxon>Hymenoptera</taxon>
        <taxon>Apocrita</taxon>
        <taxon>Proctotrupomorpha</taxon>
        <taxon>Chalcidoidea</taxon>
        <taxon>Trichogrammatidae</taxon>
        <taxon>Trichogramma</taxon>
    </lineage>
</organism>
<evidence type="ECO:0000313" key="3">
    <source>
        <dbReference type="Proteomes" id="UP001627154"/>
    </source>
</evidence>
<dbReference type="AlphaFoldDB" id="A0ABD2XQY8"/>
<protein>
    <submittedName>
        <fullName evidence="2">Uncharacterized protein</fullName>
    </submittedName>
</protein>
<gene>
    <name evidence="2" type="ORF">TKK_000325</name>
</gene>
<sequence length="299" mass="34366">MVYTYGSTDENPERYAPERIEIQGYSIDFTVMHNIKSVQLTRKVFEPLPEKYKRMIAAKEASDGNPAPLQPESTEQRKSPMLNESNNEGSKIKKRAVLESRDECGPFRDIDPQFNTEEIEEASGMEDIRNSLCTWKSKGEDSEEAKLFKYFGLIAPPSSLQFIVLQAVSVRGLQCVKNAIDKRFDNLERWAKYYTRMLHWLADYYYGVLITQPTVQQLIILKNFSGFRPFYKQHMLSANAAISCKLFNDDDMPSGIEREGEIFLQEIGAFGITHVMHSVHAKCTLRKRQIEASKKNVNL</sequence>
<evidence type="ECO:0000256" key="1">
    <source>
        <dbReference type="SAM" id="MobiDB-lite"/>
    </source>
</evidence>